<evidence type="ECO:0000256" key="5">
    <source>
        <dbReference type="ARBA" id="ARBA00023015"/>
    </source>
</evidence>
<evidence type="ECO:0000256" key="8">
    <source>
        <dbReference type="ARBA" id="ARBA00023242"/>
    </source>
</evidence>
<evidence type="ECO:0000313" key="13">
    <source>
        <dbReference type="Proteomes" id="UP000326396"/>
    </source>
</evidence>
<dbReference type="SUPFAM" id="SSF53098">
    <property type="entry name" value="Ribonuclease H-like"/>
    <property type="match status" value="1"/>
</dbReference>
<sequence length="676" mass="76671">MSNVSCSGPLPLLADEDQYLDHRSPFESTEFQSSADTPTMENNPNVVLEINDEDARDALNATFAGAEEANAANNDEPDPFSKRKRKKTSVSWEHFREVTLDNGTIMHECIHCGEKVKKFKDGTTTPMNRHIKDCSKLQVVHKSQLKLNVLHGKSDCSSAIQNWKFDNSRMREVISHMIMVHELPFNFVEYDLFNVVMKEANPAFNKISRASIRQDCISSYEIGRKRIQKLLNTVNRVSITTDMWTSIQNIHYMVVTCHFVDSDFKLHKCILNFVDIPPPYSGVRIYDCLFKCLKEWKIETKVSTLTVDNARTNDVVALKLKENLNLQKKLAINGSLFHVRCCAHILNLLVQDGLLQIKDIIHNVRESVKHVTASPGRLHLFGELSKQLQKSKKHLILDVSTRWNATYAMLSSALEFKEVFENYADRESSYNTLPSADDWKKVEDVCSFLALFNEATKIISGSEYPTSNLFLSELYGIKEALDEVASDEDDSMKCMAEEMKKKFDKYWGSCNLLISIASILDPRYKLELLDFSFKAMYPKDKAVEEIELAKNCLRELFNEYVETYKEPNVVSSGSENVGSGSSGSGSGSSFIASRFGKGIKTGSAKYDQHIRTIGCIESVKSELTTYLDEGVCIPEQAALGTKMMDMLICGADWYRHYYGLQKKKKENEDVVCVEIP</sequence>
<proteinExistence type="predicted"/>
<feature type="domain" description="BED-type" evidence="11">
    <location>
        <begin position="86"/>
        <end position="148"/>
    </location>
</feature>
<evidence type="ECO:0000256" key="2">
    <source>
        <dbReference type="ARBA" id="ARBA00022723"/>
    </source>
</evidence>
<evidence type="ECO:0000256" key="4">
    <source>
        <dbReference type="ARBA" id="ARBA00022833"/>
    </source>
</evidence>
<dbReference type="PANTHER" id="PTHR46481:SF10">
    <property type="entry name" value="ZINC FINGER BED DOMAIN-CONTAINING PROTEIN 39"/>
    <property type="match status" value="1"/>
</dbReference>
<dbReference type="Pfam" id="PF02892">
    <property type="entry name" value="zf-BED"/>
    <property type="match status" value="1"/>
</dbReference>
<name>A0A5N6N130_9ASTR</name>
<dbReference type="GO" id="GO:0003677">
    <property type="term" value="F:DNA binding"/>
    <property type="evidence" value="ECO:0007669"/>
    <property type="project" value="UniProtKB-KW"/>
</dbReference>
<feature type="compositionally biased region" description="Polar residues" evidence="10">
    <location>
        <begin position="26"/>
        <end position="43"/>
    </location>
</feature>
<feature type="region of interest" description="Disordered" evidence="10">
    <location>
        <begin position="1"/>
        <end position="43"/>
    </location>
</feature>
<keyword evidence="3 9" id="KW-0863">Zinc-finger</keyword>
<dbReference type="AlphaFoldDB" id="A0A5N6N130"/>
<dbReference type="GO" id="GO:0008270">
    <property type="term" value="F:zinc ion binding"/>
    <property type="evidence" value="ECO:0007669"/>
    <property type="project" value="UniProtKB-KW"/>
</dbReference>
<dbReference type="PROSITE" id="PS50808">
    <property type="entry name" value="ZF_BED"/>
    <property type="match status" value="1"/>
</dbReference>
<evidence type="ECO:0000256" key="6">
    <source>
        <dbReference type="ARBA" id="ARBA00023125"/>
    </source>
</evidence>
<evidence type="ECO:0000256" key="9">
    <source>
        <dbReference type="PROSITE-ProRule" id="PRU00027"/>
    </source>
</evidence>
<reference evidence="12 13" key="1">
    <citation type="submission" date="2019-05" db="EMBL/GenBank/DDBJ databases">
        <title>Mikania micrantha, genome provides insights into the molecular mechanism of rapid growth.</title>
        <authorList>
            <person name="Liu B."/>
        </authorList>
    </citation>
    <scope>NUCLEOTIDE SEQUENCE [LARGE SCALE GENOMIC DNA]</scope>
    <source>
        <strain evidence="12">NLD-2019</strain>
        <tissue evidence="12">Leaf</tissue>
    </source>
</reference>
<dbReference type="EMBL" id="SZYD01000014">
    <property type="protein sequence ID" value="KAD4180000.1"/>
    <property type="molecule type" value="Genomic_DNA"/>
</dbReference>
<dbReference type="Proteomes" id="UP000326396">
    <property type="component" value="Linkage Group LG4"/>
</dbReference>
<dbReference type="OrthoDB" id="2610923at2759"/>
<evidence type="ECO:0000256" key="10">
    <source>
        <dbReference type="SAM" id="MobiDB-lite"/>
    </source>
</evidence>
<evidence type="ECO:0000256" key="7">
    <source>
        <dbReference type="ARBA" id="ARBA00023163"/>
    </source>
</evidence>
<protein>
    <recommendedName>
        <fullName evidence="11">BED-type domain-containing protein</fullName>
    </recommendedName>
</protein>
<keyword evidence="4" id="KW-0862">Zinc</keyword>
<keyword evidence="8" id="KW-0539">Nucleus</keyword>
<evidence type="ECO:0000259" key="11">
    <source>
        <dbReference type="PROSITE" id="PS50808"/>
    </source>
</evidence>
<comment type="subcellular location">
    <subcellularLocation>
        <location evidence="1">Nucleus</location>
    </subcellularLocation>
</comment>
<dbReference type="InterPro" id="IPR052035">
    <property type="entry name" value="ZnF_BED_domain_contain"/>
</dbReference>
<keyword evidence="2" id="KW-0479">Metal-binding</keyword>
<evidence type="ECO:0000256" key="1">
    <source>
        <dbReference type="ARBA" id="ARBA00004123"/>
    </source>
</evidence>
<keyword evidence="7" id="KW-0804">Transcription</keyword>
<evidence type="ECO:0000313" key="12">
    <source>
        <dbReference type="EMBL" id="KAD4180000.1"/>
    </source>
</evidence>
<gene>
    <name evidence="12" type="ORF">E3N88_28591</name>
</gene>
<keyword evidence="13" id="KW-1185">Reference proteome</keyword>
<dbReference type="SMART" id="SM00614">
    <property type="entry name" value="ZnF_BED"/>
    <property type="match status" value="1"/>
</dbReference>
<keyword evidence="6" id="KW-0238">DNA-binding</keyword>
<organism evidence="12 13">
    <name type="scientific">Mikania micrantha</name>
    <name type="common">bitter vine</name>
    <dbReference type="NCBI Taxonomy" id="192012"/>
    <lineage>
        <taxon>Eukaryota</taxon>
        <taxon>Viridiplantae</taxon>
        <taxon>Streptophyta</taxon>
        <taxon>Embryophyta</taxon>
        <taxon>Tracheophyta</taxon>
        <taxon>Spermatophyta</taxon>
        <taxon>Magnoliopsida</taxon>
        <taxon>eudicotyledons</taxon>
        <taxon>Gunneridae</taxon>
        <taxon>Pentapetalae</taxon>
        <taxon>asterids</taxon>
        <taxon>campanulids</taxon>
        <taxon>Asterales</taxon>
        <taxon>Asteraceae</taxon>
        <taxon>Asteroideae</taxon>
        <taxon>Heliantheae alliance</taxon>
        <taxon>Eupatorieae</taxon>
        <taxon>Mikania</taxon>
    </lineage>
</organism>
<dbReference type="GO" id="GO:0005634">
    <property type="term" value="C:nucleus"/>
    <property type="evidence" value="ECO:0007669"/>
    <property type="project" value="UniProtKB-SubCell"/>
</dbReference>
<evidence type="ECO:0000256" key="3">
    <source>
        <dbReference type="ARBA" id="ARBA00022771"/>
    </source>
</evidence>
<keyword evidence="5" id="KW-0805">Transcription regulation</keyword>
<dbReference type="InterPro" id="IPR025525">
    <property type="entry name" value="hAT-like_transposase_RNase-H"/>
</dbReference>
<accession>A0A5N6N130</accession>
<dbReference type="InterPro" id="IPR003656">
    <property type="entry name" value="Znf_BED"/>
</dbReference>
<dbReference type="Pfam" id="PF14372">
    <property type="entry name" value="hAT-like_RNase-H"/>
    <property type="match status" value="1"/>
</dbReference>
<dbReference type="PANTHER" id="PTHR46481">
    <property type="entry name" value="ZINC FINGER BED DOMAIN-CONTAINING PROTEIN 4"/>
    <property type="match status" value="1"/>
</dbReference>
<dbReference type="InterPro" id="IPR012337">
    <property type="entry name" value="RNaseH-like_sf"/>
</dbReference>
<comment type="caution">
    <text evidence="12">The sequence shown here is derived from an EMBL/GenBank/DDBJ whole genome shotgun (WGS) entry which is preliminary data.</text>
</comment>